<dbReference type="GO" id="GO:0005829">
    <property type="term" value="C:cytosol"/>
    <property type="evidence" value="ECO:0007669"/>
    <property type="project" value="TreeGrafter"/>
</dbReference>
<evidence type="ECO:0000256" key="1">
    <source>
        <dbReference type="SAM" id="Coils"/>
    </source>
</evidence>
<feature type="compositionally biased region" description="Basic and acidic residues" evidence="2">
    <location>
        <begin position="794"/>
        <end position="820"/>
    </location>
</feature>
<feature type="compositionally biased region" description="Polar residues" evidence="2">
    <location>
        <begin position="887"/>
        <end position="904"/>
    </location>
</feature>
<feature type="compositionally biased region" description="Basic and acidic residues" evidence="2">
    <location>
        <begin position="857"/>
        <end position="878"/>
    </location>
</feature>
<evidence type="ECO:0000256" key="2">
    <source>
        <dbReference type="SAM" id="MobiDB-lite"/>
    </source>
</evidence>
<feature type="compositionally biased region" description="Polar residues" evidence="2">
    <location>
        <begin position="758"/>
        <end position="769"/>
    </location>
</feature>
<dbReference type="GO" id="GO:0005634">
    <property type="term" value="C:nucleus"/>
    <property type="evidence" value="ECO:0007669"/>
    <property type="project" value="TreeGrafter"/>
</dbReference>
<feature type="compositionally biased region" description="Polar residues" evidence="2">
    <location>
        <begin position="72"/>
        <end position="86"/>
    </location>
</feature>
<dbReference type="InterPro" id="IPR055335">
    <property type="entry name" value="Ucp6/RUP1"/>
</dbReference>
<evidence type="ECO:0008006" key="5">
    <source>
        <dbReference type="Google" id="ProtNLM"/>
    </source>
</evidence>
<reference evidence="3" key="1">
    <citation type="journal article" date="2023" name="Mol. Phylogenet. Evol.">
        <title>Genome-scale phylogeny and comparative genomics of the fungal order Sordariales.</title>
        <authorList>
            <person name="Hensen N."/>
            <person name="Bonometti L."/>
            <person name="Westerberg I."/>
            <person name="Brannstrom I.O."/>
            <person name="Guillou S."/>
            <person name="Cros-Aarteil S."/>
            <person name="Calhoun S."/>
            <person name="Haridas S."/>
            <person name="Kuo A."/>
            <person name="Mondo S."/>
            <person name="Pangilinan J."/>
            <person name="Riley R."/>
            <person name="LaButti K."/>
            <person name="Andreopoulos B."/>
            <person name="Lipzen A."/>
            <person name="Chen C."/>
            <person name="Yan M."/>
            <person name="Daum C."/>
            <person name="Ng V."/>
            <person name="Clum A."/>
            <person name="Steindorff A."/>
            <person name="Ohm R.A."/>
            <person name="Martin F."/>
            <person name="Silar P."/>
            <person name="Natvig D.O."/>
            <person name="Lalanne C."/>
            <person name="Gautier V."/>
            <person name="Ament-Velasquez S.L."/>
            <person name="Kruys A."/>
            <person name="Hutchinson M.I."/>
            <person name="Powell A.J."/>
            <person name="Barry K."/>
            <person name="Miller A.N."/>
            <person name="Grigoriev I.V."/>
            <person name="Debuchy R."/>
            <person name="Gladieux P."/>
            <person name="Hiltunen Thoren M."/>
            <person name="Johannesson H."/>
        </authorList>
    </citation>
    <scope>NUCLEOTIDE SEQUENCE</scope>
    <source>
        <strain evidence="3">FGSC 1904</strain>
    </source>
</reference>
<sequence>MEDYREKIDTVRSITAYHDEPTIAAALRAKGGDMEAVLNMILDDVDKFRRDYAWDESAFNMNREGDGGTGVYGSNQSFHIQPQDNNPVLYGYDPGYNSTAPSRPPSRVDNRSPIGRVVDMTTGPYPTGAPSNQQEEDAQLQQALAASMNPSGMHTPQPNTNGLELPPNLPPPPPPQESGVTSNGGYFGPANRPDYDPDQWAMVPLRLRQTDPRPVSRQRASGNPVFLRNRSEDTTNRHRVGGILTILHSIPAARNALLQLGTVPEYGYGSNNEWWKGQRILPPELQALREESGSGAESLLPPWSDELHRLIAFLDSTERAYGTADILARCKAPGVEDCWDSEKEFFDSYMATLRADNDDSRDDLTLKVKRSLYGTTEDSPEQPESVIFCEDVDYVTGRLYGSLDNVFWMERNTSLESLDGAQYVTITKLPAVVIIGLRGSQGLQGAIEIPETIYLDRYMESNREKIEELQADRAKLKYALQKYEREEEKLTRWVDKETGTVGDRRAMIGDSIERCKTHIQQVKTRAYWRNFQESSSDVEGEGDGYRLYLASTEKGTSLSPDEANVIAYYERKINALTEEAAKIEKILQGTIAPQKGRIMDALNQHSRALTVPASDGSWTPTAKVTLRGVTSEPNTVFLRKQEVELIDLNDGGVPAEQWLKIWCSSGSNYAVQIEKTTYEAAMSQATAIGTEPLLIYASDKAMNTEPIPLNDALKAFIRFDNKFFSQELAHSEHEQHEDSRKRGPISLSSPDSKRRNRSNSLDSMATNRASAGDLDEVMGSEEFGDFANEPAYEDRAGKVTTTPDHDTLHGPHSTLRREDALSPPSNDLVDLLMPPYEEKAEGNEKELSTIDASMDTASEKMERVSLDEDHMDVDRDQAEATTDDVSKQASGSGARTGDSDTTVKASKPADDGATTTRSPEMQERITNPFIARAVAKTTSETTPDSRTLTDL</sequence>
<gene>
    <name evidence="3" type="ORF">B0T20DRAFT_475081</name>
</gene>
<comment type="caution">
    <text evidence="3">The sequence shown here is derived from an EMBL/GenBank/DDBJ whole genome shotgun (WGS) entry which is preliminary data.</text>
</comment>
<evidence type="ECO:0000313" key="4">
    <source>
        <dbReference type="Proteomes" id="UP001281003"/>
    </source>
</evidence>
<dbReference type="PANTHER" id="PTHR39597:SF1">
    <property type="entry name" value="UBA DOMAIN-CONTAINING PROTEIN RUP1"/>
    <property type="match status" value="1"/>
</dbReference>
<feature type="compositionally biased region" description="Basic and acidic residues" evidence="2">
    <location>
        <begin position="729"/>
        <end position="741"/>
    </location>
</feature>
<keyword evidence="1" id="KW-0175">Coiled coil</keyword>
<reference evidence="3" key="2">
    <citation type="submission" date="2023-07" db="EMBL/GenBank/DDBJ databases">
        <authorList>
            <consortium name="Lawrence Berkeley National Laboratory"/>
            <person name="Haridas S."/>
            <person name="Hensen N."/>
            <person name="Bonometti L."/>
            <person name="Westerberg I."/>
            <person name="Brannstrom I.O."/>
            <person name="Guillou S."/>
            <person name="Cros-Aarteil S."/>
            <person name="Calhoun S."/>
            <person name="Kuo A."/>
            <person name="Mondo S."/>
            <person name="Pangilinan J."/>
            <person name="Riley R."/>
            <person name="LaButti K."/>
            <person name="Andreopoulos B."/>
            <person name="Lipzen A."/>
            <person name="Chen C."/>
            <person name="Yanf M."/>
            <person name="Daum C."/>
            <person name="Ng V."/>
            <person name="Clum A."/>
            <person name="Steindorff A."/>
            <person name="Ohm R."/>
            <person name="Martin F."/>
            <person name="Silar P."/>
            <person name="Natvig D."/>
            <person name="Lalanne C."/>
            <person name="Gautier V."/>
            <person name="Ament-velasquez S.L."/>
            <person name="Kruys A."/>
            <person name="Hutchinson M.I."/>
            <person name="Powell A.J."/>
            <person name="Barry K."/>
            <person name="Miller A.N."/>
            <person name="Grigoriev I.V."/>
            <person name="Debuchy R."/>
            <person name="Gladieux P."/>
            <person name="Thoren M.H."/>
            <person name="Johannesson H."/>
        </authorList>
    </citation>
    <scope>NUCLEOTIDE SEQUENCE</scope>
    <source>
        <strain evidence="3">FGSC 1904</strain>
    </source>
</reference>
<evidence type="ECO:0000313" key="3">
    <source>
        <dbReference type="EMBL" id="KAK3403291.1"/>
    </source>
</evidence>
<dbReference type="AlphaFoldDB" id="A0AAE0PNH8"/>
<dbReference type="PANTHER" id="PTHR39597">
    <property type="entry name" value="UBA DOMAIN-CONTAINING PROTEIN RUP1"/>
    <property type="match status" value="1"/>
</dbReference>
<feature type="coiled-coil region" evidence="1">
    <location>
        <begin position="459"/>
        <end position="486"/>
    </location>
</feature>
<organism evidence="3 4">
    <name type="scientific">Sordaria brevicollis</name>
    <dbReference type="NCBI Taxonomy" id="83679"/>
    <lineage>
        <taxon>Eukaryota</taxon>
        <taxon>Fungi</taxon>
        <taxon>Dikarya</taxon>
        <taxon>Ascomycota</taxon>
        <taxon>Pezizomycotina</taxon>
        <taxon>Sordariomycetes</taxon>
        <taxon>Sordariomycetidae</taxon>
        <taxon>Sordariales</taxon>
        <taxon>Sordariaceae</taxon>
        <taxon>Sordaria</taxon>
    </lineage>
</organism>
<feature type="region of interest" description="Disordered" evidence="2">
    <location>
        <begin position="794"/>
        <end position="951"/>
    </location>
</feature>
<feature type="region of interest" description="Disordered" evidence="2">
    <location>
        <begin position="729"/>
        <end position="777"/>
    </location>
</feature>
<feature type="region of interest" description="Disordered" evidence="2">
    <location>
        <begin position="70"/>
        <end position="198"/>
    </location>
</feature>
<dbReference type="Proteomes" id="UP001281003">
    <property type="component" value="Unassembled WGS sequence"/>
</dbReference>
<dbReference type="GO" id="GO:0016579">
    <property type="term" value="P:protein deubiquitination"/>
    <property type="evidence" value="ECO:0007669"/>
    <property type="project" value="TreeGrafter"/>
</dbReference>
<accession>A0AAE0PNH8</accession>
<feature type="compositionally biased region" description="Basic and acidic residues" evidence="2">
    <location>
        <begin position="836"/>
        <end position="848"/>
    </location>
</feature>
<proteinExistence type="predicted"/>
<keyword evidence="4" id="KW-1185">Reference proteome</keyword>
<name>A0AAE0PNH8_SORBR</name>
<protein>
    <recommendedName>
        <fullName evidence="5">UBA domain-containing protein</fullName>
    </recommendedName>
</protein>
<feature type="compositionally biased region" description="Polar residues" evidence="2">
    <location>
        <begin position="936"/>
        <end position="951"/>
    </location>
</feature>
<feature type="compositionally biased region" description="Polar residues" evidence="2">
    <location>
        <begin position="148"/>
        <end position="157"/>
    </location>
</feature>
<dbReference type="EMBL" id="JAUTDP010000001">
    <property type="protein sequence ID" value="KAK3403291.1"/>
    <property type="molecule type" value="Genomic_DNA"/>
</dbReference>
<feature type="compositionally biased region" description="Pro residues" evidence="2">
    <location>
        <begin position="167"/>
        <end position="176"/>
    </location>
</feature>